<keyword evidence="7" id="KW-0378">Hydrolase</keyword>
<proteinExistence type="inferred from homology"/>
<dbReference type="InterPro" id="IPR017853">
    <property type="entry name" value="GH"/>
</dbReference>
<feature type="region of interest" description="Disordered" evidence="9">
    <location>
        <begin position="62"/>
        <end position="90"/>
    </location>
</feature>
<dbReference type="OrthoDB" id="406631at2759"/>
<dbReference type="EC" id="3.2.1.78" evidence="4"/>
<keyword evidence="13" id="KW-1185">Reference proteome</keyword>
<feature type="chain" id="PRO_5005540089" description="mannan endo-1,4-beta-mannosidase" evidence="10">
    <location>
        <begin position="25"/>
        <end position="585"/>
    </location>
</feature>
<protein>
    <recommendedName>
        <fullName evidence="4">mannan endo-1,4-beta-mannosidase</fullName>
        <ecNumber evidence="4">3.2.1.78</ecNumber>
    </recommendedName>
</protein>
<feature type="compositionally biased region" description="Low complexity" evidence="9">
    <location>
        <begin position="65"/>
        <end position="74"/>
    </location>
</feature>
<dbReference type="VEuPathDB" id="FungiDB:SPPG_05291"/>
<keyword evidence="5" id="KW-0964">Secreted</keyword>
<dbReference type="InterPro" id="IPR013783">
    <property type="entry name" value="Ig-like_fold"/>
</dbReference>
<evidence type="ECO:0000256" key="4">
    <source>
        <dbReference type="ARBA" id="ARBA00012706"/>
    </source>
</evidence>
<comment type="similarity">
    <text evidence="3">Belongs to the glycosyl hydrolase 5 (cellulase A) family.</text>
</comment>
<evidence type="ECO:0000256" key="8">
    <source>
        <dbReference type="ARBA" id="ARBA00023295"/>
    </source>
</evidence>
<dbReference type="InParanoid" id="A0A0L0HG87"/>
<reference evidence="12 13" key="1">
    <citation type="submission" date="2009-08" db="EMBL/GenBank/DDBJ databases">
        <title>The Genome Sequence of Spizellomyces punctatus strain DAOM BR117.</title>
        <authorList>
            <consortium name="The Broad Institute Genome Sequencing Platform"/>
            <person name="Russ C."/>
            <person name="Cuomo C."/>
            <person name="Shea T."/>
            <person name="Young S.K."/>
            <person name="Zeng Q."/>
            <person name="Koehrsen M."/>
            <person name="Haas B."/>
            <person name="Borodovsky M."/>
            <person name="Guigo R."/>
            <person name="Alvarado L."/>
            <person name="Berlin A."/>
            <person name="Bochicchio J."/>
            <person name="Borenstein D."/>
            <person name="Chapman S."/>
            <person name="Chen Z."/>
            <person name="Engels R."/>
            <person name="Freedman E."/>
            <person name="Gellesch M."/>
            <person name="Goldberg J."/>
            <person name="Griggs A."/>
            <person name="Gujja S."/>
            <person name="Heiman D."/>
            <person name="Hepburn T."/>
            <person name="Howarth C."/>
            <person name="Jen D."/>
            <person name="Larson L."/>
            <person name="Lewis B."/>
            <person name="Mehta T."/>
            <person name="Park D."/>
            <person name="Pearson M."/>
            <person name="Roberts A."/>
            <person name="Saif S."/>
            <person name="Shenoy N."/>
            <person name="Sisk P."/>
            <person name="Stolte C."/>
            <person name="Sykes S."/>
            <person name="Thomson T."/>
            <person name="Walk T."/>
            <person name="White J."/>
            <person name="Yandava C."/>
            <person name="Burger G."/>
            <person name="Gray M.W."/>
            <person name="Holland P.W.H."/>
            <person name="King N."/>
            <person name="Lang F.B.F."/>
            <person name="Roger A.J."/>
            <person name="Ruiz-Trillo I."/>
            <person name="Lander E."/>
            <person name="Nusbaum C."/>
        </authorList>
    </citation>
    <scope>NUCLEOTIDE SEQUENCE [LARGE SCALE GENOMIC DNA]</scope>
    <source>
        <strain evidence="12 13">DAOM BR117</strain>
    </source>
</reference>
<sequence length="585" mass="64591">MSRRVFCLITLTLCLIFFNSSSNASPLPSKGSLWHRHWNKWSHWWANKHCRRTWGECHEYEHSSSSHSSRTTSTLPYSATKTPEDEPCDDDDIKPTATATIASTSTLQSSVPSSTPTCIPSTTFNFITRRGNNLYDGDQPFRFVSANTPSLLMTGDRPNSGREVPDPFEQDDLMQSIAGLGGRVARTYTFSVGYHIISLRTYNEEAFVGVDNAIAAARRNGVRLIIPFINNDITEYNTGEKWFYGSYGAFAELRNQPKEAFFTNATLRQDFKDFITDVLSRINTVTGIRYGDDPTILAWEFGNELGGWTNPPPPADWRSDIAGHIKTLAPNTLVLDGTIGGSSRWLALQDQNIDILGNHYYGINDRQNMRKEAALAASYGKAFISGEFGLTDPGTYNEIMDETVSNVNVTGALIWSLRGHTSFGGFYVHSEGKNDTSNTYEIVSYHVPGFPADTTDKFGPEEQSVIPALRSRALAIQGCPSSMPHITPQAPVLFTANGGRLIWRGSAWAASYRIFRTAFGTEFNETAPLATGVLDRKSINRLVTVGTLWTDATLPNGERYLYKVQAVGVEGQLSPISNSVASSAD</sequence>
<dbReference type="Pfam" id="PF26410">
    <property type="entry name" value="GH5_mannosidase"/>
    <property type="match status" value="1"/>
</dbReference>
<evidence type="ECO:0000256" key="7">
    <source>
        <dbReference type="ARBA" id="ARBA00022801"/>
    </source>
</evidence>
<evidence type="ECO:0000256" key="9">
    <source>
        <dbReference type="SAM" id="MobiDB-lite"/>
    </source>
</evidence>
<feature type="domain" description="Glycoside hydrolase family 5" evidence="11">
    <location>
        <begin position="250"/>
        <end position="385"/>
    </location>
</feature>
<dbReference type="GeneID" id="27688679"/>
<dbReference type="eggNOG" id="ENOG502QSGK">
    <property type="taxonomic scope" value="Eukaryota"/>
</dbReference>
<dbReference type="InterPro" id="IPR001547">
    <property type="entry name" value="Glyco_hydro_5"/>
</dbReference>
<dbReference type="Gene3D" id="3.20.20.80">
    <property type="entry name" value="Glycosidases"/>
    <property type="match status" value="1"/>
</dbReference>
<name>A0A0L0HG87_SPIPD</name>
<dbReference type="PANTHER" id="PTHR31451:SF39">
    <property type="entry name" value="MANNAN ENDO-1,4-BETA-MANNOSIDASE 1"/>
    <property type="match status" value="1"/>
</dbReference>
<accession>A0A0L0HG87</accession>
<dbReference type="GO" id="GO:0016985">
    <property type="term" value="F:mannan endo-1,4-beta-mannosidase activity"/>
    <property type="evidence" value="ECO:0007669"/>
    <property type="project" value="UniProtKB-EC"/>
</dbReference>
<evidence type="ECO:0000256" key="3">
    <source>
        <dbReference type="ARBA" id="ARBA00005641"/>
    </source>
</evidence>
<evidence type="ECO:0000259" key="11">
    <source>
        <dbReference type="Pfam" id="PF26410"/>
    </source>
</evidence>
<dbReference type="STRING" id="645134.A0A0L0HG87"/>
<evidence type="ECO:0000256" key="10">
    <source>
        <dbReference type="SAM" id="SignalP"/>
    </source>
</evidence>
<dbReference type="Gene3D" id="2.60.40.10">
    <property type="entry name" value="Immunoglobulins"/>
    <property type="match status" value="1"/>
</dbReference>
<dbReference type="SUPFAM" id="SSF51445">
    <property type="entry name" value="(Trans)glycosidases"/>
    <property type="match status" value="1"/>
</dbReference>
<dbReference type="EMBL" id="KQ257457">
    <property type="protein sequence ID" value="KNC99919.1"/>
    <property type="molecule type" value="Genomic_DNA"/>
</dbReference>
<evidence type="ECO:0000256" key="5">
    <source>
        <dbReference type="ARBA" id="ARBA00022525"/>
    </source>
</evidence>
<evidence type="ECO:0000256" key="6">
    <source>
        <dbReference type="ARBA" id="ARBA00022729"/>
    </source>
</evidence>
<keyword evidence="6 10" id="KW-0732">Signal</keyword>
<dbReference type="Proteomes" id="UP000053201">
    <property type="component" value="Unassembled WGS sequence"/>
</dbReference>
<dbReference type="InterPro" id="IPR045053">
    <property type="entry name" value="MAN-like"/>
</dbReference>
<dbReference type="AlphaFoldDB" id="A0A0L0HG87"/>
<dbReference type="GO" id="GO:0005576">
    <property type="term" value="C:extracellular region"/>
    <property type="evidence" value="ECO:0007669"/>
    <property type="project" value="UniProtKB-SubCell"/>
</dbReference>
<dbReference type="PANTHER" id="PTHR31451">
    <property type="match status" value="1"/>
</dbReference>
<evidence type="ECO:0000313" key="13">
    <source>
        <dbReference type="Proteomes" id="UP000053201"/>
    </source>
</evidence>
<keyword evidence="8" id="KW-0326">Glycosidase</keyword>
<feature type="signal peptide" evidence="10">
    <location>
        <begin position="1"/>
        <end position="24"/>
    </location>
</feature>
<evidence type="ECO:0000256" key="2">
    <source>
        <dbReference type="ARBA" id="ARBA00004613"/>
    </source>
</evidence>
<evidence type="ECO:0000256" key="1">
    <source>
        <dbReference type="ARBA" id="ARBA00001678"/>
    </source>
</evidence>
<organism evidence="12 13">
    <name type="scientific">Spizellomyces punctatus (strain DAOM BR117)</name>
    <dbReference type="NCBI Taxonomy" id="645134"/>
    <lineage>
        <taxon>Eukaryota</taxon>
        <taxon>Fungi</taxon>
        <taxon>Fungi incertae sedis</taxon>
        <taxon>Chytridiomycota</taxon>
        <taxon>Chytridiomycota incertae sedis</taxon>
        <taxon>Chytridiomycetes</taxon>
        <taxon>Spizellomycetales</taxon>
        <taxon>Spizellomycetaceae</taxon>
        <taxon>Spizellomyces</taxon>
    </lineage>
</organism>
<evidence type="ECO:0000313" key="12">
    <source>
        <dbReference type="EMBL" id="KNC99919.1"/>
    </source>
</evidence>
<comment type="catalytic activity">
    <reaction evidence="1">
        <text>Random hydrolysis of (1-&gt;4)-beta-D-mannosidic linkages in mannans, galactomannans and glucomannans.</text>
        <dbReference type="EC" id="3.2.1.78"/>
    </reaction>
</comment>
<comment type="subcellular location">
    <subcellularLocation>
        <location evidence="2">Secreted</location>
    </subcellularLocation>
</comment>
<dbReference type="RefSeq" id="XP_016607959.1">
    <property type="nucleotide sequence ID" value="XM_016753514.1"/>
</dbReference>
<dbReference type="OMA" id="NEEAFQC"/>
<gene>
    <name evidence="12" type="ORF">SPPG_05291</name>
</gene>